<proteinExistence type="predicted"/>
<sequence>MFCYFSMAPVNQLYPCCPMRRRYKGVESEMVFHAGCHSAVTSGTWLSMHSLRQIFSTILGVIHLWAKPLKIRSATVRERIIGDASIIIRTFSTHLYERLITVSDGTC</sequence>
<dbReference type="Proteomes" id="UP000053989">
    <property type="component" value="Unassembled WGS sequence"/>
</dbReference>
<evidence type="ECO:0000313" key="1">
    <source>
        <dbReference type="EMBL" id="KIM65617.1"/>
    </source>
</evidence>
<dbReference type="HOGENOM" id="CLU_2211503_0_0_1"/>
<evidence type="ECO:0000313" key="2">
    <source>
        <dbReference type="Proteomes" id="UP000053989"/>
    </source>
</evidence>
<gene>
    <name evidence="1" type="ORF">SCLCIDRAFT_441620</name>
</gene>
<name>A0A0C3AL19_9AGAM</name>
<organism evidence="1 2">
    <name type="scientific">Scleroderma citrinum Foug A</name>
    <dbReference type="NCBI Taxonomy" id="1036808"/>
    <lineage>
        <taxon>Eukaryota</taxon>
        <taxon>Fungi</taxon>
        <taxon>Dikarya</taxon>
        <taxon>Basidiomycota</taxon>
        <taxon>Agaricomycotina</taxon>
        <taxon>Agaricomycetes</taxon>
        <taxon>Agaricomycetidae</taxon>
        <taxon>Boletales</taxon>
        <taxon>Sclerodermatineae</taxon>
        <taxon>Sclerodermataceae</taxon>
        <taxon>Scleroderma</taxon>
    </lineage>
</organism>
<reference evidence="2" key="2">
    <citation type="submission" date="2015-01" db="EMBL/GenBank/DDBJ databases">
        <title>Evolutionary Origins and Diversification of the Mycorrhizal Mutualists.</title>
        <authorList>
            <consortium name="DOE Joint Genome Institute"/>
            <consortium name="Mycorrhizal Genomics Consortium"/>
            <person name="Kohler A."/>
            <person name="Kuo A."/>
            <person name="Nagy L.G."/>
            <person name="Floudas D."/>
            <person name="Copeland A."/>
            <person name="Barry K.W."/>
            <person name="Cichocki N."/>
            <person name="Veneault-Fourrey C."/>
            <person name="LaButti K."/>
            <person name="Lindquist E.A."/>
            <person name="Lipzen A."/>
            <person name="Lundell T."/>
            <person name="Morin E."/>
            <person name="Murat C."/>
            <person name="Riley R."/>
            <person name="Ohm R."/>
            <person name="Sun H."/>
            <person name="Tunlid A."/>
            <person name="Henrissat B."/>
            <person name="Grigoriev I.V."/>
            <person name="Hibbett D.S."/>
            <person name="Martin F."/>
        </authorList>
    </citation>
    <scope>NUCLEOTIDE SEQUENCE [LARGE SCALE GENOMIC DNA]</scope>
    <source>
        <strain evidence="2">Foug A</strain>
    </source>
</reference>
<protein>
    <submittedName>
        <fullName evidence="1">Uncharacterized protein</fullName>
    </submittedName>
</protein>
<keyword evidence="2" id="KW-1185">Reference proteome</keyword>
<dbReference type="AlphaFoldDB" id="A0A0C3AL19"/>
<accession>A0A0C3AL19</accession>
<dbReference type="InParanoid" id="A0A0C3AL19"/>
<dbReference type="EMBL" id="KN822021">
    <property type="protein sequence ID" value="KIM65617.1"/>
    <property type="molecule type" value="Genomic_DNA"/>
</dbReference>
<reference evidence="1 2" key="1">
    <citation type="submission" date="2014-04" db="EMBL/GenBank/DDBJ databases">
        <authorList>
            <consortium name="DOE Joint Genome Institute"/>
            <person name="Kuo A."/>
            <person name="Kohler A."/>
            <person name="Nagy L.G."/>
            <person name="Floudas D."/>
            <person name="Copeland A."/>
            <person name="Barry K.W."/>
            <person name="Cichocki N."/>
            <person name="Veneault-Fourrey C."/>
            <person name="LaButti K."/>
            <person name="Lindquist E.A."/>
            <person name="Lipzen A."/>
            <person name="Lundell T."/>
            <person name="Morin E."/>
            <person name="Murat C."/>
            <person name="Sun H."/>
            <person name="Tunlid A."/>
            <person name="Henrissat B."/>
            <person name="Grigoriev I.V."/>
            <person name="Hibbett D.S."/>
            <person name="Martin F."/>
            <person name="Nordberg H.P."/>
            <person name="Cantor M.N."/>
            <person name="Hua S.X."/>
        </authorList>
    </citation>
    <scope>NUCLEOTIDE SEQUENCE [LARGE SCALE GENOMIC DNA]</scope>
    <source>
        <strain evidence="1 2">Foug A</strain>
    </source>
</reference>